<evidence type="ECO:0000256" key="3">
    <source>
        <dbReference type="ARBA" id="ARBA00022729"/>
    </source>
</evidence>
<dbReference type="PROSITE" id="PS50847">
    <property type="entry name" value="GRAM_POS_ANCHORING"/>
    <property type="match status" value="1"/>
</dbReference>
<dbReference type="InterPro" id="IPR019931">
    <property type="entry name" value="LPXTG_anchor"/>
</dbReference>
<evidence type="ECO:0000256" key="2">
    <source>
        <dbReference type="ARBA" id="ARBA00022525"/>
    </source>
</evidence>
<feature type="compositionally biased region" description="Low complexity" evidence="5">
    <location>
        <begin position="225"/>
        <end position="251"/>
    </location>
</feature>
<evidence type="ECO:0000256" key="4">
    <source>
        <dbReference type="ARBA" id="ARBA00023088"/>
    </source>
</evidence>
<keyword evidence="3 7" id="KW-0732">Signal</keyword>
<evidence type="ECO:0000313" key="10">
    <source>
        <dbReference type="Proteomes" id="UP001183535"/>
    </source>
</evidence>
<evidence type="ECO:0000256" key="6">
    <source>
        <dbReference type="SAM" id="Phobius"/>
    </source>
</evidence>
<evidence type="ECO:0000259" key="8">
    <source>
        <dbReference type="PROSITE" id="PS50847"/>
    </source>
</evidence>
<organism evidence="9 10">
    <name type="scientific">Streptomyces doudnae</name>
    <dbReference type="NCBI Taxonomy" id="3075536"/>
    <lineage>
        <taxon>Bacteria</taxon>
        <taxon>Bacillati</taxon>
        <taxon>Actinomycetota</taxon>
        <taxon>Actinomycetes</taxon>
        <taxon>Kitasatosporales</taxon>
        <taxon>Streptomycetaceae</taxon>
        <taxon>Streptomyces</taxon>
    </lineage>
</organism>
<keyword evidence="6" id="KW-1133">Transmembrane helix</keyword>
<keyword evidence="4" id="KW-0572">Peptidoglycan-anchor</keyword>
<feature type="transmembrane region" description="Helical" evidence="6">
    <location>
        <begin position="287"/>
        <end position="305"/>
    </location>
</feature>
<feature type="region of interest" description="Disordered" evidence="5">
    <location>
        <begin position="183"/>
        <end position="268"/>
    </location>
</feature>
<proteinExistence type="predicted"/>
<feature type="domain" description="Gram-positive cocci surface proteins LPxTG" evidence="8">
    <location>
        <begin position="277"/>
        <end position="309"/>
    </location>
</feature>
<keyword evidence="1" id="KW-0134">Cell wall</keyword>
<evidence type="ECO:0000256" key="1">
    <source>
        <dbReference type="ARBA" id="ARBA00022512"/>
    </source>
</evidence>
<evidence type="ECO:0000256" key="5">
    <source>
        <dbReference type="SAM" id="MobiDB-lite"/>
    </source>
</evidence>
<dbReference type="EMBL" id="JAVRES010000005">
    <property type="protein sequence ID" value="MDT0435898.1"/>
    <property type="molecule type" value="Genomic_DNA"/>
</dbReference>
<evidence type="ECO:0000256" key="7">
    <source>
        <dbReference type="SAM" id="SignalP"/>
    </source>
</evidence>
<evidence type="ECO:0000313" key="9">
    <source>
        <dbReference type="EMBL" id="MDT0435898.1"/>
    </source>
</evidence>
<dbReference type="RefSeq" id="WP_311638607.1">
    <property type="nucleotide sequence ID" value="NZ_JAVRES010000005.1"/>
</dbReference>
<gene>
    <name evidence="9" type="ORF">RM877_14520</name>
</gene>
<accession>A0ABD5EMQ0</accession>
<comment type="caution">
    <text evidence="9">The sequence shown here is derived from an EMBL/GenBank/DDBJ whole genome shotgun (WGS) entry which is preliminary data.</text>
</comment>
<feature type="chain" id="PRO_5044791717" description="Gram-positive cocci surface proteins LPxTG domain-containing protein" evidence="7">
    <location>
        <begin position="27"/>
        <end position="309"/>
    </location>
</feature>
<dbReference type="AlphaFoldDB" id="A0ABD5EMQ0"/>
<name>A0ABD5EMQ0_9ACTN</name>
<dbReference type="Proteomes" id="UP001183535">
    <property type="component" value="Unassembled WGS sequence"/>
</dbReference>
<reference evidence="10" key="1">
    <citation type="submission" date="2023-07" db="EMBL/GenBank/DDBJ databases">
        <title>30 novel species of actinomycetes from the DSMZ collection.</title>
        <authorList>
            <person name="Nouioui I."/>
        </authorList>
    </citation>
    <scope>NUCLEOTIDE SEQUENCE [LARGE SCALE GENOMIC DNA]</scope>
    <source>
        <strain evidence="10">DSM 41981</strain>
    </source>
</reference>
<keyword evidence="6" id="KW-0812">Transmembrane</keyword>
<keyword evidence="10" id="KW-1185">Reference proteome</keyword>
<protein>
    <recommendedName>
        <fullName evidence="8">Gram-positive cocci surface proteins LPxTG domain-containing protein</fullName>
    </recommendedName>
</protein>
<sequence length="309" mass="31210">MRRCTSPVLCLAAAAPLLLAAPPAHAGPGAPAPAPCADGPRFPLTSRIEGGPGVYEAGGRSGTWSLKLTNTTGMSCGDVHPVVVLVDELRELRPDQTRLEFDDAKHRPHPVHLETTDEDELVGAFDDGVPGFTVGPKETVSVTVRLAFAADAEPNGVTVKAAVVQRRGDKGDWVGRSDDYAFRVERGPGSDPDSESRFGTGVVPGASHPPTGGRSTGPVSPADPARPSSSGPVPAPPTGSAAASGSAPAVGPGSGLPPGEPSAAASRPGRLPLADELAATGLTGTRGILALAAVLLVSGGALLLARRRR</sequence>
<keyword evidence="2" id="KW-0964">Secreted</keyword>
<feature type="signal peptide" evidence="7">
    <location>
        <begin position="1"/>
        <end position="26"/>
    </location>
</feature>
<keyword evidence="6" id="KW-0472">Membrane</keyword>